<dbReference type="GO" id="GO:0003676">
    <property type="term" value="F:nucleic acid binding"/>
    <property type="evidence" value="ECO:0007669"/>
    <property type="project" value="InterPro"/>
</dbReference>
<dbReference type="CDD" id="cd02440">
    <property type="entry name" value="AdoMet_MTases"/>
    <property type="match status" value="1"/>
</dbReference>
<dbReference type="PANTHER" id="PTHR23290:SF0">
    <property type="entry name" value="RRNA N6-ADENOSINE-METHYLTRANSFERASE METTL5"/>
    <property type="match status" value="1"/>
</dbReference>
<proteinExistence type="inferred from homology"/>
<accession>A0A915HZ37</accession>
<comment type="similarity">
    <text evidence="1">Belongs to the methyltransferase superfamily. PrmA family.</text>
</comment>
<dbReference type="InterPro" id="IPR007848">
    <property type="entry name" value="Small_mtfrase_dom"/>
</dbReference>
<dbReference type="Pfam" id="PF05175">
    <property type="entry name" value="MTS"/>
    <property type="match status" value="1"/>
</dbReference>
<evidence type="ECO:0000313" key="4">
    <source>
        <dbReference type="Proteomes" id="UP000887565"/>
    </source>
</evidence>
<keyword evidence="4" id="KW-1185">Reference proteome</keyword>
<name>A0A915HZ37_ROMCU</name>
<evidence type="ECO:0000256" key="2">
    <source>
        <dbReference type="ARBA" id="ARBA00041374"/>
    </source>
</evidence>
<dbReference type="InterPro" id="IPR029063">
    <property type="entry name" value="SAM-dependent_MTases_sf"/>
</dbReference>
<dbReference type="Gene3D" id="3.40.50.150">
    <property type="entry name" value="Vaccinia Virus protein VP39"/>
    <property type="match status" value="1"/>
</dbReference>
<dbReference type="InterPro" id="IPR051720">
    <property type="entry name" value="rRNA_MeTrfase/Polyamine_Synth"/>
</dbReference>
<protein>
    <recommendedName>
        <fullName evidence="2">Methyltransferase-like protein 5</fullName>
    </recommendedName>
</protein>
<dbReference type="AlphaFoldDB" id="A0A915HZ37"/>
<evidence type="ECO:0000259" key="3">
    <source>
        <dbReference type="Pfam" id="PF05175"/>
    </source>
</evidence>
<dbReference type="SUPFAM" id="SSF53335">
    <property type="entry name" value="S-adenosyl-L-methionine-dependent methyltransferases"/>
    <property type="match status" value="1"/>
</dbReference>
<evidence type="ECO:0000313" key="5">
    <source>
        <dbReference type="WBParaSite" id="nRc.2.0.1.t07150-RA"/>
    </source>
</evidence>
<dbReference type="GO" id="GO:0008988">
    <property type="term" value="F:rRNA (adenine-N6-)-methyltransferase activity"/>
    <property type="evidence" value="ECO:0007669"/>
    <property type="project" value="TreeGrafter"/>
</dbReference>
<sequence>KILYTIHSDFDDIEKKIIGDLGCGCGTFLAGCSALRASHGIGFDIDEDALAVSATNLRDLELDPSTSLLRCDATTSFLTPNCKLDVVITNPPFGTKNNQGIDMKFVKFASSIAREAIYSLHKTSTREFIMKKACQELKLDAEIIAELKFDLPKTMKFHSRNVVDIDVDLIRFVHI</sequence>
<dbReference type="InterPro" id="IPR002052">
    <property type="entry name" value="DNA_methylase_N6_adenine_CS"/>
</dbReference>
<dbReference type="PROSITE" id="PS00092">
    <property type="entry name" value="N6_MTASE"/>
    <property type="match status" value="1"/>
</dbReference>
<evidence type="ECO:0000256" key="1">
    <source>
        <dbReference type="ARBA" id="ARBA00009741"/>
    </source>
</evidence>
<feature type="domain" description="Methyltransferase small" evidence="3">
    <location>
        <begin position="12"/>
        <end position="110"/>
    </location>
</feature>
<reference evidence="5" key="1">
    <citation type="submission" date="2022-11" db="UniProtKB">
        <authorList>
            <consortium name="WormBaseParasite"/>
        </authorList>
    </citation>
    <scope>IDENTIFICATION</scope>
</reference>
<dbReference type="OMA" id="DVVYSIH"/>
<dbReference type="WBParaSite" id="nRc.2.0.1.t07150-RA">
    <property type="protein sequence ID" value="nRc.2.0.1.t07150-RA"/>
    <property type="gene ID" value="nRc.2.0.1.g07150"/>
</dbReference>
<dbReference type="PANTHER" id="PTHR23290">
    <property type="entry name" value="RRNA N6-ADENOSINE-METHYLTRANSFERASE METTL5"/>
    <property type="match status" value="1"/>
</dbReference>
<organism evidence="4 5">
    <name type="scientific">Romanomermis culicivorax</name>
    <name type="common">Nematode worm</name>
    <dbReference type="NCBI Taxonomy" id="13658"/>
    <lineage>
        <taxon>Eukaryota</taxon>
        <taxon>Metazoa</taxon>
        <taxon>Ecdysozoa</taxon>
        <taxon>Nematoda</taxon>
        <taxon>Enoplea</taxon>
        <taxon>Dorylaimia</taxon>
        <taxon>Mermithida</taxon>
        <taxon>Mermithoidea</taxon>
        <taxon>Mermithidae</taxon>
        <taxon>Romanomermis</taxon>
    </lineage>
</organism>
<dbReference type="Proteomes" id="UP000887565">
    <property type="component" value="Unplaced"/>
</dbReference>